<keyword evidence="4" id="KW-0808">Transferase</keyword>
<comment type="subcellular location">
    <subcellularLocation>
        <location evidence="1">Golgi apparatus membrane</location>
        <topology evidence="1">Single-pass type II membrane protein</topology>
    </subcellularLocation>
</comment>
<dbReference type="AlphaFoldDB" id="A0A9W6Z522"/>
<dbReference type="GO" id="GO:0000026">
    <property type="term" value="F:alpha-1,2-mannosyltransferase activity"/>
    <property type="evidence" value="ECO:0007669"/>
    <property type="project" value="TreeGrafter"/>
</dbReference>
<evidence type="ECO:0000256" key="1">
    <source>
        <dbReference type="ARBA" id="ARBA00004323"/>
    </source>
</evidence>
<evidence type="ECO:0000256" key="8">
    <source>
        <dbReference type="ARBA" id="ARBA00023034"/>
    </source>
</evidence>
<dbReference type="EMBL" id="BSXU01006545">
    <property type="protein sequence ID" value="GMG55953.1"/>
    <property type="molecule type" value="Genomic_DNA"/>
</dbReference>
<proteinExistence type="inferred from homology"/>
<dbReference type="InterPro" id="IPR029044">
    <property type="entry name" value="Nucleotide-diphossugar_trans"/>
</dbReference>
<evidence type="ECO:0000256" key="2">
    <source>
        <dbReference type="ARBA" id="ARBA00004922"/>
    </source>
</evidence>
<feature type="compositionally biased region" description="Basic and acidic residues" evidence="10">
    <location>
        <begin position="336"/>
        <end position="353"/>
    </location>
</feature>
<reference evidence="11" key="1">
    <citation type="submission" date="2023-04" db="EMBL/GenBank/DDBJ databases">
        <title>Ambrosiozyma monospora NBRC 1965.</title>
        <authorList>
            <person name="Ichikawa N."/>
            <person name="Sato H."/>
            <person name="Tonouchi N."/>
        </authorList>
    </citation>
    <scope>NUCLEOTIDE SEQUENCE</scope>
    <source>
        <strain evidence="11">NBRC 1965</strain>
    </source>
</reference>
<name>A0A9W6Z522_AMBMO</name>
<evidence type="ECO:0000313" key="11">
    <source>
        <dbReference type="EMBL" id="GMG55953.1"/>
    </source>
</evidence>
<dbReference type="SUPFAM" id="SSF53448">
    <property type="entry name" value="Nucleotide-diphospho-sugar transferases"/>
    <property type="match status" value="1"/>
</dbReference>
<comment type="caution">
    <text evidence="11">The sequence shown here is derived from an EMBL/GenBank/DDBJ whole genome shotgun (WGS) entry which is preliminary data.</text>
</comment>
<comment type="similarity">
    <text evidence="3">Belongs to the MNN1/MNT family.</text>
</comment>
<keyword evidence="5" id="KW-0812">Transmembrane</keyword>
<dbReference type="InterPro" id="IPR022751">
    <property type="entry name" value="Alpha_mannosyltransferase"/>
</dbReference>
<dbReference type="Proteomes" id="UP001165063">
    <property type="component" value="Unassembled WGS sequence"/>
</dbReference>
<keyword evidence="12" id="KW-1185">Reference proteome</keyword>
<evidence type="ECO:0000256" key="5">
    <source>
        <dbReference type="ARBA" id="ARBA00022692"/>
    </source>
</evidence>
<keyword evidence="7" id="KW-1133">Transmembrane helix</keyword>
<evidence type="ECO:0000256" key="9">
    <source>
        <dbReference type="ARBA" id="ARBA00023136"/>
    </source>
</evidence>
<evidence type="ECO:0000256" key="3">
    <source>
        <dbReference type="ARBA" id="ARBA00009105"/>
    </source>
</evidence>
<comment type="pathway">
    <text evidence="2">Protein modification; protein glycosylation.</text>
</comment>
<sequence length="473" mass="54831">MILSENKLLEMLPFPDDFLEELTKAHKNMVNFIPSKQPYEFYHGSGYVFVGGGIYTWYSLLNIQIMRSIGSVLPIEVIIPTDEEYEEEPCEELLPKFNAKCVRLSTVFGSESMDLLEVGGYQYKALALIASSFDNTFLIDADSFSVLNPDLLFESEVYKKNGMITWPDYWRRTTSPKYYEVANITVEQKQVRHLNDLQPPKPIKCNSAEECDEEFKNNVNYHDRSGSIPEWSTESGQFLVRKSTHFDVLMLALYYNLDGPKGYYPLLSQSSAGEGDKETFVAAATYYGKSFYQVARQCYSIGRWQRPSGFWDQTTIIQGDPITDYEAFNDLMNHKDSKSKAKTSTKDDKKDSETDTETTGEYNYKEDFKTKIEAGSNKPMFHHIHHPKLNPYKMWSSDVTQDIEGNKIRILGDFYVKGEIDLETKLFELFKENLCDILQRERGKAQFKAFEGEDRYYLCKFLNEHLDFLKKSY</sequence>
<keyword evidence="8" id="KW-0333">Golgi apparatus</keyword>
<keyword evidence="9" id="KW-0472">Membrane</keyword>
<dbReference type="GO" id="GO:0000139">
    <property type="term" value="C:Golgi membrane"/>
    <property type="evidence" value="ECO:0007669"/>
    <property type="project" value="UniProtKB-SubCell"/>
</dbReference>
<accession>A0A9W6Z522</accession>
<dbReference type="Pfam" id="PF11051">
    <property type="entry name" value="Mannosyl_trans3"/>
    <property type="match status" value="1"/>
</dbReference>
<gene>
    <name evidence="11" type="ORF">Amon01_000802200</name>
</gene>
<evidence type="ECO:0000256" key="7">
    <source>
        <dbReference type="ARBA" id="ARBA00022989"/>
    </source>
</evidence>
<feature type="region of interest" description="Disordered" evidence="10">
    <location>
        <begin position="336"/>
        <end position="358"/>
    </location>
</feature>
<dbReference type="PANTHER" id="PTHR31646">
    <property type="entry name" value="ALPHA-1,2-MANNOSYLTRANSFERASE MNN2"/>
    <property type="match status" value="1"/>
</dbReference>
<dbReference type="OrthoDB" id="430354at2759"/>
<evidence type="ECO:0000313" key="12">
    <source>
        <dbReference type="Proteomes" id="UP001165063"/>
    </source>
</evidence>
<evidence type="ECO:0000256" key="10">
    <source>
        <dbReference type="SAM" id="MobiDB-lite"/>
    </source>
</evidence>
<evidence type="ECO:0000256" key="6">
    <source>
        <dbReference type="ARBA" id="ARBA00022968"/>
    </source>
</evidence>
<protein>
    <submittedName>
        <fullName evidence="11">Unnamed protein product</fullName>
    </submittedName>
</protein>
<keyword evidence="6" id="KW-0735">Signal-anchor</keyword>
<dbReference type="GO" id="GO:0046354">
    <property type="term" value="P:mannan biosynthetic process"/>
    <property type="evidence" value="ECO:0007669"/>
    <property type="project" value="TreeGrafter"/>
</dbReference>
<dbReference type="PANTHER" id="PTHR31646:SF1">
    <property type="entry name" value="ALPHA-1,2-MANNOSYLTRANSFERASE MNN2"/>
    <property type="match status" value="1"/>
</dbReference>
<organism evidence="11 12">
    <name type="scientific">Ambrosiozyma monospora</name>
    <name type="common">Yeast</name>
    <name type="synonym">Endomycopsis monosporus</name>
    <dbReference type="NCBI Taxonomy" id="43982"/>
    <lineage>
        <taxon>Eukaryota</taxon>
        <taxon>Fungi</taxon>
        <taxon>Dikarya</taxon>
        <taxon>Ascomycota</taxon>
        <taxon>Saccharomycotina</taxon>
        <taxon>Pichiomycetes</taxon>
        <taxon>Pichiales</taxon>
        <taxon>Pichiaceae</taxon>
        <taxon>Ambrosiozyma</taxon>
    </lineage>
</organism>
<evidence type="ECO:0000256" key="4">
    <source>
        <dbReference type="ARBA" id="ARBA00022679"/>
    </source>
</evidence>